<evidence type="ECO:0000256" key="1">
    <source>
        <dbReference type="ARBA" id="ARBA00007119"/>
    </source>
</evidence>
<dbReference type="Pfam" id="PF01231">
    <property type="entry name" value="IDO"/>
    <property type="match status" value="1"/>
</dbReference>
<keyword evidence="5 6" id="KW-0223">Dioxygenase</keyword>
<evidence type="ECO:0000256" key="4">
    <source>
        <dbReference type="PIRSR" id="PIRSR600898-1"/>
    </source>
</evidence>
<name>A0A6A5QLV3_AMPQU</name>
<dbReference type="GO" id="GO:0046872">
    <property type="term" value="F:metal ion binding"/>
    <property type="evidence" value="ECO:0007669"/>
    <property type="project" value="UniProtKB-UniRule"/>
</dbReference>
<evidence type="ECO:0000256" key="2">
    <source>
        <dbReference type="ARBA" id="ARBA00022723"/>
    </source>
</evidence>
<dbReference type="OrthoDB" id="540174at2759"/>
<organism evidence="6 7">
    <name type="scientific">Ampelomyces quisqualis</name>
    <name type="common">Powdery mildew agent</name>
    <dbReference type="NCBI Taxonomy" id="50730"/>
    <lineage>
        <taxon>Eukaryota</taxon>
        <taxon>Fungi</taxon>
        <taxon>Dikarya</taxon>
        <taxon>Ascomycota</taxon>
        <taxon>Pezizomycotina</taxon>
        <taxon>Dothideomycetes</taxon>
        <taxon>Pleosporomycetidae</taxon>
        <taxon>Pleosporales</taxon>
        <taxon>Pleosporineae</taxon>
        <taxon>Phaeosphaeriaceae</taxon>
        <taxon>Ampelomyces</taxon>
    </lineage>
</organism>
<dbReference type="PANTHER" id="PTHR28657:SF5">
    <property type="entry name" value="INDOLEAMINE 2,3-DIOXYGENASE"/>
    <property type="match status" value="1"/>
</dbReference>
<comment type="similarity">
    <text evidence="1 5">Belongs to the indoleamine 2,3-dioxygenase family.</text>
</comment>
<dbReference type="GO" id="GO:0020037">
    <property type="term" value="F:heme binding"/>
    <property type="evidence" value="ECO:0007669"/>
    <property type="project" value="UniProtKB-UniRule"/>
</dbReference>
<keyword evidence="2 4" id="KW-0479">Metal-binding</keyword>
<protein>
    <recommendedName>
        <fullName evidence="5">Indoleamine 2,3-dioxygenase</fullName>
        <ecNumber evidence="5">1.13.11.52</ecNumber>
    </recommendedName>
</protein>
<comment type="function">
    <text evidence="5">Produces N-formyl-kynurenine through the oxidation of tryptophan.</text>
</comment>
<comment type="catalytic activity">
    <reaction evidence="5">
        <text>L-tryptophan + O2 = N-formyl-L-kynurenine</text>
        <dbReference type="Rhea" id="RHEA:24536"/>
        <dbReference type="ChEBI" id="CHEBI:15379"/>
        <dbReference type="ChEBI" id="CHEBI:57912"/>
        <dbReference type="ChEBI" id="CHEBI:58629"/>
    </reaction>
</comment>
<evidence type="ECO:0000313" key="6">
    <source>
        <dbReference type="EMBL" id="KAF1915790.1"/>
    </source>
</evidence>
<accession>A0A6A5QLV3</accession>
<dbReference type="PANTHER" id="PTHR28657">
    <property type="entry name" value="INDOLEAMINE 2,3-DIOXYGENASE"/>
    <property type="match status" value="1"/>
</dbReference>
<dbReference type="GO" id="GO:0033754">
    <property type="term" value="F:indoleamine 2,3-dioxygenase activity"/>
    <property type="evidence" value="ECO:0007669"/>
    <property type="project" value="UniProtKB-EC"/>
</dbReference>
<evidence type="ECO:0000256" key="3">
    <source>
        <dbReference type="ARBA" id="ARBA00023004"/>
    </source>
</evidence>
<keyword evidence="5" id="KW-0560">Oxidoreductase</keyword>
<keyword evidence="7" id="KW-1185">Reference proteome</keyword>
<sequence length="442" mass="49381">MSPHKVEVLPSIAAMSEYGISRNGFLPATTPLRRLPHSYYEPWESIIEELPTLIETQEIRNRVDKLPVLSTCFLDAEAEWQRVYSILAFIAQGYIWSGPEPSDILPPAITVPLLQSAAHLEVHPIATYAAFNLWNWRPLEEGLDFTVPENLVALHTASGSDDESWFFIISNAMEARAGPMIKTMLAAIDAVDINDIQTVIESLKSFKRSMEDIGALIERMDERCGPQRFYHEIRPFLAGSMGMEAAGLPNGVFYDEGHGKGSWRKYRGGSNGQSSLLQFCDAVLSVNHARSNGFHAEMRQYMPGPHARFLEDVEAITNIRGYVDSHHDDENLLSAFNEAVAALSGFRDKHIALVTRYIIIPSRMGKPASAVKRRDIASLSTKMAHDQLPTRELIGTGGTKLIPFLRTSRDETSETAVVPKLHERQTQIQQHSLYMPAVIQSV</sequence>
<dbReference type="EMBL" id="ML979135">
    <property type="protein sequence ID" value="KAF1915790.1"/>
    <property type="molecule type" value="Genomic_DNA"/>
</dbReference>
<dbReference type="Proteomes" id="UP000800096">
    <property type="component" value="Unassembled WGS sequence"/>
</dbReference>
<dbReference type="EC" id="1.13.11.52" evidence="5"/>
<proteinExistence type="inferred from homology"/>
<dbReference type="GO" id="GO:0034354">
    <property type="term" value="P:'de novo' NAD+ biosynthetic process from L-tryptophan"/>
    <property type="evidence" value="ECO:0007669"/>
    <property type="project" value="TreeGrafter"/>
</dbReference>
<dbReference type="InterPro" id="IPR000898">
    <property type="entry name" value="Indolamine_dOase"/>
</dbReference>
<dbReference type="AlphaFoldDB" id="A0A6A5QLV3"/>
<dbReference type="SUPFAM" id="SSF140959">
    <property type="entry name" value="Indolic compounds 2,3-dioxygenase-like"/>
    <property type="match status" value="1"/>
</dbReference>
<keyword evidence="4 5" id="KW-0349">Heme</keyword>
<evidence type="ECO:0000313" key="7">
    <source>
        <dbReference type="Proteomes" id="UP000800096"/>
    </source>
</evidence>
<dbReference type="InterPro" id="IPR037217">
    <property type="entry name" value="Trp/Indoleamine_2_3_dOase-like"/>
</dbReference>
<evidence type="ECO:0000256" key="5">
    <source>
        <dbReference type="RuleBase" id="RU369119"/>
    </source>
</evidence>
<dbReference type="GO" id="GO:0005737">
    <property type="term" value="C:cytoplasm"/>
    <property type="evidence" value="ECO:0007669"/>
    <property type="project" value="TreeGrafter"/>
</dbReference>
<reference evidence="6" key="1">
    <citation type="journal article" date="2020" name="Stud. Mycol.">
        <title>101 Dothideomycetes genomes: a test case for predicting lifestyles and emergence of pathogens.</title>
        <authorList>
            <person name="Haridas S."/>
            <person name="Albert R."/>
            <person name="Binder M."/>
            <person name="Bloem J."/>
            <person name="Labutti K."/>
            <person name="Salamov A."/>
            <person name="Andreopoulos B."/>
            <person name="Baker S."/>
            <person name="Barry K."/>
            <person name="Bills G."/>
            <person name="Bluhm B."/>
            <person name="Cannon C."/>
            <person name="Castanera R."/>
            <person name="Culley D."/>
            <person name="Daum C."/>
            <person name="Ezra D."/>
            <person name="Gonzalez J."/>
            <person name="Henrissat B."/>
            <person name="Kuo A."/>
            <person name="Liang C."/>
            <person name="Lipzen A."/>
            <person name="Lutzoni F."/>
            <person name="Magnuson J."/>
            <person name="Mondo S."/>
            <person name="Nolan M."/>
            <person name="Ohm R."/>
            <person name="Pangilinan J."/>
            <person name="Park H.-J."/>
            <person name="Ramirez L."/>
            <person name="Alfaro M."/>
            <person name="Sun H."/>
            <person name="Tritt A."/>
            <person name="Yoshinaga Y."/>
            <person name="Zwiers L.-H."/>
            <person name="Turgeon B."/>
            <person name="Goodwin S."/>
            <person name="Spatafora J."/>
            <person name="Crous P."/>
            <person name="Grigoriev I."/>
        </authorList>
    </citation>
    <scope>NUCLEOTIDE SEQUENCE</scope>
    <source>
        <strain evidence="6">HMLAC05119</strain>
    </source>
</reference>
<gene>
    <name evidence="6" type="ORF">BDU57DRAFT_473477</name>
</gene>
<dbReference type="Gene3D" id="1.20.58.480">
    <property type="match status" value="1"/>
</dbReference>
<feature type="binding site" description="proximal binding residue" evidence="4">
    <location>
        <position position="350"/>
    </location>
    <ligand>
        <name>heme b</name>
        <dbReference type="ChEBI" id="CHEBI:60344"/>
    </ligand>
    <ligandPart>
        <name>Fe</name>
        <dbReference type="ChEBI" id="CHEBI:18248"/>
    </ligandPart>
</feature>
<keyword evidence="3 4" id="KW-0408">Iron</keyword>
<dbReference type="GO" id="GO:0019441">
    <property type="term" value="P:L-tryptophan catabolic process to kynurenine"/>
    <property type="evidence" value="ECO:0007669"/>
    <property type="project" value="UniProtKB-UniRule"/>
</dbReference>
<dbReference type="PROSITE" id="PS00876">
    <property type="entry name" value="IDO_1"/>
    <property type="match status" value="1"/>
</dbReference>